<gene>
    <name evidence="2" type="ORF">GCM10009802_51110</name>
</gene>
<comment type="caution">
    <text evidence="2">The sequence shown here is derived from an EMBL/GenBank/DDBJ whole genome shotgun (WGS) entry which is preliminary data.</text>
</comment>
<dbReference type="EMBL" id="BAAAPF010000224">
    <property type="protein sequence ID" value="GAA2140775.1"/>
    <property type="molecule type" value="Genomic_DNA"/>
</dbReference>
<feature type="region of interest" description="Disordered" evidence="1">
    <location>
        <begin position="1"/>
        <end position="72"/>
    </location>
</feature>
<evidence type="ECO:0000313" key="2">
    <source>
        <dbReference type="EMBL" id="GAA2140775.1"/>
    </source>
</evidence>
<dbReference type="Proteomes" id="UP001500443">
    <property type="component" value="Unassembled WGS sequence"/>
</dbReference>
<evidence type="ECO:0000313" key="3">
    <source>
        <dbReference type="Proteomes" id="UP001500443"/>
    </source>
</evidence>
<evidence type="ECO:0000256" key="1">
    <source>
        <dbReference type="SAM" id="MobiDB-lite"/>
    </source>
</evidence>
<keyword evidence="3" id="KW-1185">Reference proteome</keyword>
<proteinExistence type="predicted"/>
<organism evidence="2 3">
    <name type="scientific">Streptomyces synnematoformans</name>
    <dbReference type="NCBI Taxonomy" id="415721"/>
    <lineage>
        <taxon>Bacteria</taxon>
        <taxon>Bacillati</taxon>
        <taxon>Actinomycetota</taxon>
        <taxon>Actinomycetes</taxon>
        <taxon>Kitasatosporales</taxon>
        <taxon>Streptomycetaceae</taxon>
        <taxon>Streptomyces</taxon>
    </lineage>
</organism>
<accession>A0ABN2ZE17</accession>
<feature type="compositionally biased region" description="Basic and acidic residues" evidence="1">
    <location>
        <begin position="14"/>
        <end position="33"/>
    </location>
</feature>
<sequence length="72" mass="7619">MPVPALPPGEAVSADDRPTPPRRLPPVDRRPRPPEPFNQRPALAGLGEAPDDAAARPAAAAPHLISRFRATT</sequence>
<name>A0ABN2ZE17_9ACTN</name>
<protein>
    <submittedName>
        <fullName evidence="2">Uncharacterized protein</fullName>
    </submittedName>
</protein>
<reference evidence="2 3" key="1">
    <citation type="journal article" date="2019" name="Int. J. Syst. Evol. Microbiol.">
        <title>The Global Catalogue of Microorganisms (GCM) 10K type strain sequencing project: providing services to taxonomists for standard genome sequencing and annotation.</title>
        <authorList>
            <consortium name="The Broad Institute Genomics Platform"/>
            <consortium name="The Broad Institute Genome Sequencing Center for Infectious Disease"/>
            <person name="Wu L."/>
            <person name="Ma J."/>
        </authorList>
    </citation>
    <scope>NUCLEOTIDE SEQUENCE [LARGE SCALE GENOMIC DNA]</scope>
    <source>
        <strain evidence="2 3">JCM 15481</strain>
    </source>
</reference>